<gene>
    <name evidence="2" type="ORF">MRATA1EN1_LOCUS25070</name>
</gene>
<feature type="compositionally biased region" description="Low complexity" evidence="1">
    <location>
        <begin position="128"/>
        <end position="137"/>
    </location>
</feature>
<name>A0ABN8ZQB7_RANTA</name>
<evidence type="ECO:0000313" key="2">
    <source>
        <dbReference type="EMBL" id="CAI9176108.1"/>
    </source>
</evidence>
<feature type="compositionally biased region" description="Polar residues" evidence="1">
    <location>
        <begin position="1"/>
        <end position="15"/>
    </location>
</feature>
<dbReference type="EMBL" id="OX459941">
    <property type="protein sequence ID" value="CAI9176108.1"/>
    <property type="molecule type" value="Genomic_DNA"/>
</dbReference>
<evidence type="ECO:0000313" key="3">
    <source>
        <dbReference type="Proteomes" id="UP001176941"/>
    </source>
</evidence>
<reference evidence="2" key="1">
    <citation type="submission" date="2023-04" db="EMBL/GenBank/DDBJ databases">
        <authorList>
            <consortium name="ELIXIR-Norway"/>
        </authorList>
    </citation>
    <scope>NUCLEOTIDE SEQUENCE [LARGE SCALE GENOMIC DNA]</scope>
</reference>
<feature type="region of interest" description="Disordered" evidence="1">
    <location>
        <begin position="1"/>
        <end position="162"/>
    </location>
</feature>
<accession>A0ABN8ZQB7</accession>
<evidence type="ECO:0000256" key="1">
    <source>
        <dbReference type="SAM" id="MobiDB-lite"/>
    </source>
</evidence>
<dbReference type="Proteomes" id="UP001176941">
    <property type="component" value="Chromosome 5"/>
</dbReference>
<protein>
    <submittedName>
        <fullName evidence="2">Uncharacterized protein</fullName>
    </submittedName>
</protein>
<organism evidence="2 3">
    <name type="scientific">Rangifer tarandus platyrhynchus</name>
    <name type="common">Svalbard reindeer</name>
    <dbReference type="NCBI Taxonomy" id="3082113"/>
    <lineage>
        <taxon>Eukaryota</taxon>
        <taxon>Metazoa</taxon>
        <taxon>Chordata</taxon>
        <taxon>Craniata</taxon>
        <taxon>Vertebrata</taxon>
        <taxon>Euteleostomi</taxon>
        <taxon>Mammalia</taxon>
        <taxon>Eutheria</taxon>
        <taxon>Laurasiatheria</taxon>
        <taxon>Artiodactyla</taxon>
        <taxon>Ruminantia</taxon>
        <taxon>Pecora</taxon>
        <taxon>Cervidae</taxon>
        <taxon>Odocoileinae</taxon>
        <taxon>Rangifer</taxon>
    </lineage>
</organism>
<proteinExistence type="predicted"/>
<keyword evidence="3" id="KW-1185">Reference proteome</keyword>
<sequence>MQTFTPGQWEVSQADGSLPHEELTAGPVGVWAAKGPSSRAKPPQREGGGAAEGVRDPGGLHGELSGPRLTRAQRPRSGPASPVASEATCSRASPSFRAGLNRQGPVTPPGPPRTSGRRSPEDGPASKARGNAAPPTTARRRLAGRDPGRSRRRAPLPVAERK</sequence>